<proteinExistence type="predicted"/>
<protein>
    <submittedName>
        <fullName evidence="1">Uncharacterized protein</fullName>
    </submittedName>
</protein>
<dbReference type="Proteomes" id="UP001299235">
    <property type="component" value="Unassembled WGS sequence"/>
</dbReference>
<sequence>MTFLTRVDRQFMLRNWISRNLKPIKRFNMYYGDSRTLLRLAKENDERLADIDHEEFKQAMARCGFYADTSYTDEHYTSLIYNVSTRSVKKLMENRRPDLLKLVPVSQLEE</sequence>
<dbReference type="RefSeq" id="WP_248835049.1">
    <property type="nucleotide sequence ID" value="NZ_JAJEQE010000012.1"/>
</dbReference>
<keyword evidence="2" id="KW-1185">Reference proteome</keyword>
<dbReference type="EMBL" id="JAJEQE010000012">
    <property type="protein sequence ID" value="MCC2148717.1"/>
    <property type="molecule type" value="Genomic_DNA"/>
</dbReference>
<evidence type="ECO:0000313" key="1">
    <source>
        <dbReference type="EMBL" id="MCC2148717.1"/>
    </source>
</evidence>
<organism evidence="1 2">
    <name type="scientific">Hominisplanchenecus faecis</name>
    <dbReference type="NCBI Taxonomy" id="2885351"/>
    <lineage>
        <taxon>Bacteria</taxon>
        <taxon>Bacillati</taxon>
        <taxon>Bacillota</taxon>
        <taxon>Clostridia</taxon>
        <taxon>Lachnospirales</taxon>
        <taxon>Lachnospiraceae</taxon>
        <taxon>Hominisplanchenecus</taxon>
    </lineage>
</organism>
<comment type="caution">
    <text evidence="1">The sequence shown here is derived from an EMBL/GenBank/DDBJ whole genome shotgun (WGS) entry which is preliminary data.</text>
</comment>
<name>A0ABS8EUI1_9FIRM</name>
<evidence type="ECO:0000313" key="2">
    <source>
        <dbReference type="Proteomes" id="UP001299235"/>
    </source>
</evidence>
<gene>
    <name evidence="1" type="ORF">LKD42_05525</name>
</gene>
<accession>A0ABS8EUI1</accession>
<reference evidence="1 2" key="1">
    <citation type="submission" date="2021-10" db="EMBL/GenBank/DDBJ databases">
        <title>Anaerobic single-cell dispensing facilitates the cultivation of human gut bacteria.</title>
        <authorList>
            <person name="Afrizal A."/>
        </authorList>
    </citation>
    <scope>NUCLEOTIDE SEQUENCE [LARGE SCALE GENOMIC DNA]</scope>
    <source>
        <strain evidence="1 2">CLA-AA-H246</strain>
    </source>
</reference>